<dbReference type="InterPro" id="IPR002398">
    <property type="entry name" value="Pept_C14"/>
</dbReference>
<sequence>MFLCQKSTVFVMELSKGEKIIKNTAGLLGIFEGVTWTGLSLTCIVIYLAQMEQSINIPPTTPIHRSIIMMHAFFLYDVSPPYYRMFDGQIITSKVFDIFMWNYCILDIIWVLASFLGTCFYRHDKTKKNETNSENNIDENLAPHPYADHYKMDHPKRGTAIIFNHVKFSSSKIRKREGSNKDRDELTAVLQELDFDVIAHDDLTEKEILGVLVITSQMDHSDADCLVVVVLTHGDTDKLYARDREYPTKRLWSYFNARNCPTLAGKPKLFFVQVWNLHCQRIATFNKF</sequence>
<dbReference type="GO" id="GO:0006508">
    <property type="term" value="P:proteolysis"/>
    <property type="evidence" value="ECO:0007669"/>
    <property type="project" value="InterPro"/>
</dbReference>
<dbReference type="PROSITE" id="PS50208">
    <property type="entry name" value="CASPASE_P20"/>
    <property type="match status" value="1"/>
</dbReference>
<dbReference type="InterPro" id="IPR029030">
    <property type="entry name" value="Caspase-like_dom_sf"/>
</dbReference>
<evidence type="ECO:0000313" key="4">
    <source>
        <dbReference type="EMBL" id="RZB40830.1"/>
    </source>
</evidence>
<dbReference type="Proteomes" id="UP000292052">
    <property type="component" value="Unassembled WGS sequence"/>
</dbReference>
<dbReference type="PANTHER" id="PTHR10454:SF232">
    <property type="entry name" value="AT03047P-RELATED"/>
    <property type="match status" value="1"/>
</dbReference>
<feature type="transmembrane region" description="Helical" evidence="2">
    <location>
        <begin position="25"/>
        <end position="49"/>
    </location>
</feature>
<evidence type="ECO:0000313" key="5">
    <source>
        <dbReference type="Proteomes" id="UP000292052"/>
    </source>
</evidence>
<dbReference type="PANTHER" id="PTHR10454">
    <property type="entry name" value="CASPASE"/>
    <property type="match status" value="1"/>
</dbReference>
<dbReference type="PRINTS" id="PR00376">
    <property type="entry name" value="IL1BCENZYME"/>
</dbReference>
<dbReference type="Gene3D" id="3.40.50.1460">
    <property type="match status" value="1"/>
</dbReference>
<proteinExistence type="inferred from homology"/>
<name>A0A482VCM7_ASBVE</name>
<evidence type="ECO:0000256" key="2">
    <source>
        <dbReference type="SAM" id="Phobius"/>
    </source>
</evidence>
<dbReference type="GO" id="GO:0004197">
    <property type="term" value="F:cysteine-type endopeptidase activity"/>
    <property type="evidence" value="ECO:0007669"/>
    <property type="project" value="InterPro"/>
</dbReference>
<feature type="domain" description="Caspase family p20" evidence="3">
    <location>
        <begin position="156"/>
        <end position="274"/>
    </location>
</feature>
<dbReference type="EMBL" id="QDEB01115503">
    <property type="protein sequence ID" value="RZB40830.1"/>
    <property type="molecule type" value="Genomic_DNA"/>
</dbReference>
<gene>
    <name evidence="4" type="ORF">BDFB_005253</name>
</gene>
<dbReference type="STRING" id="1661398.A0A482VCM7"/>
<dbReference type="GO" id="GO:0006915">
    <property type="term" value="P:apoptotic process"/>
    <property type="evidence" value="ECO:0007669"/>
    <property type="project" value="TreeGrafter"/>
</dbReference>
<dbReference type="InterPro" id="IPR015917">
    <property type="entry name" value="Pept_C14A"/>
</dbReference>
<dbReference type="GO" id="GO:0043525">
    <property type="term" value="P:positive regulation of neuron apoptotic process"/>
    <property type="evidence" value="ECO:0007669"/>
    <property type="project" value="TreeGrafter"/>
</dbReference>
<dbReference type="InterPro" id="IPR001309">
    <property type="entry name" value="Pept_C14_p20"/>
</dbReference>
<dbReference type="GO" id="GO:0005737">
    <property type="term" value="C:cytoplasm"/>
    <property type="evidence" value="ECO:0007669"/>
    <property type="project" value="TreeGrafter"/>
</dbReference>
<evidence type="ECO:0000256" key="1">
    <source>
        <dbReference type="ARBA" id="ARBA00010134"/>
    </source>
</evidence>
<dbReference type="PROSITE" id="PS01121">
    <property type="entry name" value="CASPASE_HIS"/>
    <property type="match status" value="1"/>
</dbReference>
<dbReference type="InterPro" id="IPR011600">
    <property type="entry name" value="Pept_C14_caspase"/>
</dbReference>
<feature type="transmembrane region" description="Helical" evidence="2">
    <location>
        <begin position="98"/>
        <end position="121"/>
    </location>
</feature>
<dbReference type="OrthoDB" id="6116485at2759"/>
<organism evidence="4 5">
    <name type="scientific">Asbolus verrucosus</name>
    <name type="common">Desert ironclad beetle</name>
    <dbReference type="NCBI Taxonomy" id="1661398"/>
    <lineage>
        <taxon>Eukaryota</taxon>
        <taxon>Metazoa</taxon>
        <taxon>Ecdysozoa</taxon>
        <taxon>Arthropoda</taxon>
        <taxon>Hexapoda</taxon>
        <taxon>Insecta</taxon>
        <taxon>Pterygota</taxon>
        <taxon>Neoptera</taxon>
        <taxon>Endopterygota</taxon>
        <taxon>Coleoptera</taxon>
        <taxon>Polyphaga</taxon>
        <taxon>Cucujiformia</taxon>
        <taxon>Tenebrionidae</taxon>
        <taxon>Pimeliinae</taxon>
        <taxon>Asbolus</taxon>
    </lineage>
</organism>
<keyword evidence="5" id="KW-1185">Reference proteome</keyword>
<reference evidence="4 5" key="1">
    <citation type="submission" date="2017-03" db="EMBL/GenBank/DDBJ databases">
        <title>Genome of the blue death feigning beetle - Asbolus verrucosus.</title>
        <authorList>
            <person name="Rider S.D."/>
        </authorList>
    </citation>
    <scope>NUCLEOTIDE SEQUENCE [LARGE SCALE GENOMIC DNA]</scope>
    <source>
        <strain evidence="4">Butters</strain>
        <tissue evidence="4">Head and leg muscle</tissue>
    </source>
</reference>
<dbReference type="InterPro" id="IPR016129">
    <property type="entry name" value="Caspase_his_AS"/>
</dbReference>
<protein>
    <submittedName>
        <fullName evidence="4">Peptidase C14 domain containing protein</fullName>
    </submittedName>
</protein>
<evidence type="ECO:0000259" key="3">
    <source>
        <dbReference type="PROSITE" id="PS50208"/>
    </source>
</evidence>
<keyword evidence="2" id="KW-0812">Transmembrane</keyword>
<dbReference type="Pfam" id="PF00656">
    <property type="entry name" value="Peptidase_C14"/>
    <property type="match status" value="1"/>
</dbReference>
<comment type="similarity">
    <text evidence="1">Belongs to the peptidase C14A family.</text>
</comment>
<keyword evidence="2" id="KW-0472">Membrane</keyword>
<dbReference type="SMART" id="SM00115">
    <property type="entry name" value="CASc"/>
    <property type="match status" value="1"/>
</dbReference>
<accession>A0A482VCM7</accession>
<dbReference type="AlphaFoldDB" id="A0A482VCM7"/>
<comment type="caution">
    <text evidence="4">The sequence shown here is derived from an EMBL/GenBank/DDBJ whole genome shotgun (WGS) entry which is preliminary data.</text>
</comment>
<keyword evidence="2" id="KW-1133">Transmembrane helix</keyword>
<dbReference type="SUPFAM" id="SSF52129">
    <property type="entry name" value="Caspase-like"/>
    <property type="match status" value="1"/>
</dbReference>